<dbReference type="Proteomes" id="UP000075243">
    <property type="component" value="Unassembled WGS sequence"/>
</dbReference>
<evidence type="ECO:0000313" key="2">
    <source>
        <dbReference type="Proteomes" id="UP000075243"/>
    </source>
</evidence>
<protein>
    <submittedName>
        <fullName evidence="1">Uncharacterized protein</fullName>
    </submittedName>
</protein>
<organism evidence="1 2">
    <name type="scientific">Cajanus cajan</name>
    <name type="common">Pigeon pea</name>
    <name type="synonym">Cajanus indicus</name>
    <dbReference type="NCBI Taxonomy" id="3821"/>
    <lineage>
        <taxon>Eukaryota</taxon>
        <taxon>Viridiplantae</taxon>
        <taxon>Streptophyta</taxon>
        <taxon>Embryophyta</taxon>
        <taxon>Tracheophyta</taxon>
        <taxon>Spermatophyta</taxon>
        <taxon>Magnoliopsida</taxon>
        <taxon>eudicotyledons</taxon>
        <taxon>Gunneridae</taxon>
        <taxon>Pentapetalae</taxon>
        <taxon>rosids</taxon>
        <taxon>fabids</taxon>
        <taxon>Fabales</taxon>
        <taxon>Fabaceae</taxon>
        <taxon>Papilionoideae</taxon>
        <taxon>50 kb inversion clade</taxon>
        <taxon>NPAAA clade</taxon>
        <taxon>indigoferoid/millettioid clade</taxon>
        <taxon>Phaseoleae</taxon>
        <taxon>Cajanus</taxon>
    </lineage>
</organism>
<dbReference type="EMBL" id="KQ483731">
    <property type="protein sequence ID" value="KYP42146.1"/>
    <property type="molecule type" value="Genomic_DNA"/>
</dbReference>
<keyword evidence="2" id="KW-1185">Reference proteome</keyword>
<evidence type="ECO:0000313" key="1">
    <source>
        <dbReference type="EMBL" id="KYP42146.1"/>
    </source>
</evidence>
<sequence>MIPVEVGEPSYRRLTFHKEQNEGELRNELDSLDEVRNLAMIKEKVCKLHASWRYNSKMKPRSFHEGDLIWRATGEAKKDTSAGKFTVNWEGPFRVV</sequence>
<name>A0A151RHV1_CAJCA</name>
<dbReference type="Gramene" id="C.cajan_36491.t">
    <property type="protein sequence ID" value="C.cajan_36491.t.cds1"/>
    <property type="gene ID" value="C.cajan_36491"/>
</dbReference>
<accession>A0A151RHV1</accession>
<proteinExistence type="predicted"/>
<gene>
    <name evidence="1" type="ORF">KK1_036460</name>
</gene>
<reference evidence="1" key="1">
    <citation type="journal article" date="2012" name="Nat. Biotechnol.">
        <title>Draft genome sequence of pigeonpea (Cajanus cajan), an orphan legume crop of resource-poor farmers.</title>
        <authorList>
            <person name="Varshney R.K."/>
            <person name="Chen W."/>
            <person name="Li Y."/>
            <person name="Bharti A.K."/>
            <person name="Saxena R.K."/>
            <person name="Schlueter J.A."/>
            <person name="Donoghue M.T."/>
            <person name="Azam S."/>
            <person name="Fan G."/>
            <person name="Whaley A.M."/>
            <person name="Farmer A.D."/>
            <person name="Sheridan J."/>
            <person name="Iwata A."/>
            <person name="Tuteja R."/>
            <person name="Penmetsa R.V."/>
            <person name="Wu W."/>
            <person name="Upadhyaya H.D."/>
            <person name="Yang S.P."/>
            <person name="Shah T."/>
            <person name="Saxena K.B."/>
            <person name="Michael T."/>
            <person name="McCombie W.R."/>
            <person name="Yang B."/>
            <person name="Zhang G."/>
            <person name="Yang H."/>
            <person name="Wang J."/>
            <person name="Spillane C."/>
            <person name="Cook D.R."/>
            <person name="May G.D."/>
            <person name="Xu X."/>
            <person name="Jackson S.A."/>
        </authorList>
    </citation>
    <scope>NUCLEOTIDE SEQUENCE [LARGE SCALE GENOMIC DNA]</scope>
</reference>
<dbReference type="AlphaFoldDB" id="A0A151RHV1"/>